<keyword evidence="8 10" id="KW-0472">Membrane</keyword>
<evidence type="ECO:0000313" key="12">
    <source>
        <dbReference type="Proteomes" id="UP000605970"/>
    </source>
</evidence>
<evidence type="ECO:0000256" key="8">
    <source>
        <dbReference type="ARBA" id="ARBA00023136"/>
    </source>
</evidence>
<keyword evidence="3" id="KW-0813">Transport</keyword>
<dbReference type="GO" id="GO:0045259">
    <property type="term" value="C:proton-transporting ATP synthase complex"/>
    <property type="evidence" value="ECO:0007669"/>
    <property type="project" value="UniProtKB-KW"/>
</dbReference>
<dbReference type="Proteomes" id="UP000605970">
    <property type="component" value="Unassembled WGS sequence"/>
</dbReference>
<dbReference type="AlphaFoldDB" id="A0A8S9ZXX0"/>
<comment type="subcellular location">
    <subcellularLocation>
        <location evidence="1">Mitochondrion membrane</location>
    </subcellularLocation>
</comment>
<keyword evidence="10" id="KW-0812">Transmembrane</keyword>
<keyword evidence="7" id="KW-0496">Mitochondrion</keyword>
<evidence type="ECO:0000256" key="10">
    <source>
        <dbReference type="SAM" id="Phobius"/>
    </source>
</evidence>
<evidence type="ECO:0000256" key="2">
    <source>
        <dbReference type="ARBA" id="ARBA00005895"/>
    </source>
</evidence>
<keyword evidence="10" id="KW-1133">Transmembrane helix</keyword>
<evidence type="ECO:0000256" key="4">
    <source>
        <dbReference type="ARBA" id="ARBA00022547"/>
    </source>
</evidence>
<dbReference type="GO" id="GO:0031966">
    <property type="term" value="C:mitochondrial membrane"/>
    <property type="evidence" value="ECO:0007669"/>
    <property type="project" value="UniProtKB-SubCell"/>
</dbReference>
<gene>
    <name evidence="11" type="ORF">Mgra_00002673</name>
</gene>
<evidence type="ECO:0000256" key="3">
    <source>
        <dbReference type="ARBA" id="ARBA00022448"/>
    </source>
</evidence>
<keyword evidence="5" id="KW-0375">Hydrogen ion transport</keyword>
<keyword evidence="4" id="KW-0138">CF(0)</keyword>
<organism evidence="11 12">
    <name type="scientific">Meloidogyne graminicola</name>
    <dbReference type="NCBI Taxonomy" id="189291"/>
    <lineage>
        <taxon>Eukaryota</taxon>
        <taxon>Metazoa</taxon>
        <taxon>Ecdysozoa</taxon>
        <taxon>Nematoda</taxon>
        <taxon>Chromadorea</taxon>
        <taxon>Rhabditida</taxon>
        <taxon>Tylenchina</taxon>
        <taxon>Tylenchomorpha</taxon>
        <taxon>Tylenchoidea</taxon>
        <taxon>Meloidogynidae</taxon>
        <taxon>Meloidogyninae</taxon>
        <taxon>Meloidogyne</taxon>
    </lineage>
</organism>
<sequence>MSQIRNKARLDRMVEWFRREMPPKPYMLEKPPKSRDFPFPWFFNTFFKTFGRFLERQGVHFYNNTEIGLYHKDWNPRVHGVYCHWRYYGTNRDIPLTEVKLNDLRAWLSRRDYSPRALVAEFRRLFFQYKNDYLSGSYHQNPVEHIFRVLFTWLFLMWLIRGIIMGYFDHTKEAIYHW</sequence>
<proteinExistence type="inferred from homology"/>
<comment type="caution">
    <text evidence="11">The sequence shown here is derived from an EMBL/GenBank/DDBJ whole genome shotgun (WGS) entry which is preliminary data.</text>
</comment>
<dbReference type="Pfam" id="PF10206">
    <property type="entry name" value="WRW"/>
    <property type="match status" value="1"/>
</dbReference>
<evidence type="ECO:0000313" key="11">
    <source>
        <dbReference type="EMBL" id="KAF7637968.1"/>
    </source>
</evidence>
<evidence type="ECO:0000256" key="7">
    <source>
        <dbReference type="ARBA" id="ARBA00023128"/>
    </source>
</evidence>
<name>A0A8S9ZXX0_9BILA</name>
<reference evidence="11" key="1">
    <citation type="journal article" date="2020" name="Ecol. Evol.">
        <title>Genome structure and content of the rice root-knot nematode (Meloidogyne graminicola).</title>
        <authorList>
            <person name="Phan N.T."/>
            <person name="Danchin E.G.J."/>
            <person name="Klopp C."/>
            <person name="Perfus-Barbeoch L."/>
            <person name="Kozlowski D.K."/>
            <person name="Koutsovoulos G.D."/>
            <person name="Lopez-Roques C."/>
            <person name="Bouchez O."/>
            <person name="Zahm M."/>
            <person name="Besnard G."/>
            <person name="Bellafiore S."/>
        </authorList>
    </citation>
    <scope>NUCLEOTIDE SEQUENCE</scope>
    <source>
        <strain evidence="11">VN-18</strain>
    </source>
</reference>
<dbReference type="OrthoDB" id="8921675at2759"/>
<accession>A0A8S9ZXX0</accession>
<comment type="similarity">
    <text evidence="2">Belongs to the ATPase F chain family.</text>
</comment>
<evidence type="ECO:0000256" key="1">
    <source>
        <dbReference type="ARBA" id="ARBA00004325"/>
    </source>
</evidence>
<dbReference type="EMBL" id="JABEBT010000016">
    <property type="protein sequence ID" value="KAF7637968.1"/>
    <property type="molecule type" value="Genomic_DNA"/>
</dbReference>
<protein>
    <submittedName>
        <fullName evidence="11">Uncharacterized protein</fullName>
    </submittedName>
</protein>
<dbReference type="InterPro" id="IPR019344">
    <property type="entry name" value="F1F0-ATPsyn_F_prd"/>
</dbReference>
<keyword evidence="6" id="KW-0406">Ion transport</keyword>
<evidence type="ECO:0000256" key="6">
    <source>
        <dbReference type="ARBA" id="ARBA00023065"/>
    </source>
</evidence>
<dbReference type="GO" id="GO:0006754">
    <property type="term" value="P:ATP biosynthetic process"/>
    <property type="evidence" value="ECO:0007669"/>
    <property type="project" value="UniProtKB-KW"/>
</dbReference>
<dbReference type="GO" id="GO:1902600">
    <property type="term" value="P:proton transmembrane transport"/>
    <property type="evidence" value="ECO:0007669"/>
    <property type="project" value="UniProtKB-KW"/>
</dbReference>
<keyword evidence="9" id="KW-0066">ATP synthesis</keyword>
<evidence type="ECO:0000256" key="5">
    <source>
        <dbReference type="ARBA" id="ARBA00022781"/>
    </source>
</evidence>
<evidence type="ECO:0000256" key="9">
    <source>
        <dbReference type="ARBA" id="ARBA00023310"/>
    </source>
</evidence>
<feature type="transmembrane region" description="Helical" evidence="10">
    <location>
        <begin position="146"/>
        <end position="168"/>
    </location>
</feature>
<keyword evidence="12" id="KW-1185">Reference proteome</keyword>